<dbReference type="Proteomes" id="UP000076078">
    <property type="component" value="Unassembled WGS sequence"/>
</dbReference>
<dbReference type="GO" id="GO:0005885">
    <property type="term" value="C:Arp2/3 protein complex"/>
    <property type="evidence" value="ECO:0007669"/>
    <property type="project" value="UniProtKB-UniRule"/>
</dbReference>
<evidence type="ECO:0000256" key="8">
    <source>
        <dbReference type="PIRNR" id="PIRNR038093"/>
    </source>
</evidence>
<dbReference type="PROSITE" id="PS50082">
    <property type="entry name" value="WD_REPEATS_2"/>
    <property type="match status" value="2"/>
</dbReference>
<dbReference type="OrthoDB" id="406844at2759"/>
<evidence type="ECO:0000256" key="9">
    <source>
        <dbReference type="PROSITE-ProRule" id="PRU00221"/>
    </source>
</evidence>
<dbReference type="SUPFAM" id="SSF50978">
    <property type="entry name" value="WD40 repeat-like"/>
    <property type="match status" value="1"/>
</dbReference>
<evidence type="ECO:0000256" key="3">
    <source>
        <dbReference type="ARBA" id="ARBA00022490"/>
    </source>
</evidence>
<dbReference type="PANTHER" id="PTHR10709">
    <property type="entry name" value="ACTIN-RELATED PROTEIN 2/3 COMPLEX SUBUNIT 1"/>
    <property type="match status" value="1"/>
</dbReference>
<evidence type="ECO:0000256" key="6">
    <source>
        <dbReference type="ARBA" id="ARBA00023203"/>
    </source>
</evidence>
<dbReference type="FunCoup" id="A0A151Z9E3">
    <property type="interactions" value="746"/>
</dbReference>
<dbReference type="SMART" id="SM00320">
    <property type="entry name" value="WD40"/>
    <property type="match status" value="4"/>
</dbReference>
<dbReference type="Pfam" id="PF00400">
    <property type="entry name" value="WD40"/>
    <property type="match status" value="3"/>
</dbReference>
<organism evidence="10 11">
    <name type="scientific">Tieghemostelium lacteum</name>
    <name type="common">Slime mold</name>
    <name type="synonym">Dictyostelium lacteum</name>
    <dbReference type="NCBI Taxonomy" id="361077"/>
    <lineage>
        <taxon>Eukaryota</taxon>
        <taxon>Amoebozoa</taxon>
        <taxon>Evosea</taxon>
        <taxon>Eumycetozoa</taxon>
        <taxon>Dictyostelia</taxon>
        <taxon>Dictyosteliales</taxon>
        <taxon>Raperosteliaceae</taxon>
        <taxon>Tieghemostelium</taxon>
    </lineage>
</organism>
<sequence length="369" mass="40875">MSAFEIEHLATCITAHAWNADRSRVAICPNNNEVHIFAKKDNSWVVEHVLTEHDQVVTSIDWAPKTNRILTASQDRNAYVWTFAAGQWKPVLVLLRINRAATHVKWSPQENKFAVASGAKLVCICFFEEEHDWWASTHIRKHKSTVLKVDWHPNNLLLATASSDFKVRVFDAFIKKADGRVTRPYGEIPFGDPIFEFDQCASWVHACKWSPSGNTLAFASHDSNLAVANFSSNPPTVEKIKLRTLPLCDLLYLTENSIVGVGYDCTPVLITNSNGWTYQGELDKPGTGAAATSGAEPTNARKLFQNKVDLGDTKTDTKLSTAHQNCITTIVPTKSAGGLVSDFSTSGLDGNVVQWHTKVLETKSKLKVI</sequence>
<gene>
    <name evidence="10" type="ORF">DLAC_09199</name>
</gene>
<keyword evidence="3 8" id="KW-0963">Cytoplasm</keyword>
<dbReference type="PIRSF" id="PIRSF038093">
    <property type="entry name" value="ARP2/3_su1"/>
    <property type="match status" value="1"/>
</dbReference>
<keyword evidence="5" id="KW-0677">Repeat</keyword>
<evidence type="ECO:0000256" key="2">
    <source>
        <dbReference type="ARBA" id="ARBA00006260"/>
    </source>
</evidence>
<evidence type="ECO:0000313" key="10">
    <source>
        <dbReference type="EMBL" id="KYQ90570.1"/>
    </source>
</evidence>
<proteinExistence type="inferred from homology"/>
<keyword evidence="4 9" id="KW-0853">WD repeat</keyword>
<accession>A0A151Z9E3</accession>
<reference evidence="10 11" key="1">
    <citation type="submission" date="2015-12" db="EMBL/GenBank/DDBJ databases">
        <title>Dictyostelia acquired genes for synthesis and detection of signals that induce cell-type specialization by lateral gene transfer from prokaryotes.</title>
        <authorList>
            <person name="Gloeckner G."/>
            <person name="Schaap P."/>
        </authorList>
    </citation>
    <scope>NUCLEOTIDE SEQUENCE [LARGE SCALE GENOMIC DNA]</scope>
    <source>
        <strain evidence="10 11">TK</strain>
    </source>
</reference>
<keyword evidence="7 8" id="KW-0206">Cytoskeleton</keyword>
<protein>
    <recommendedName>
        <fullName evidence="8">Actin-related protein 2/3 complex subunit</fullName>
    </recommendedName>
</protein>
<dbReference type="GO" id="GO:0034314">
    <property type="term" value="P:Arp2/3 complex-mediated actin nucleation"/>
    <property type="evidence" value="ECO:0007669"/>
    <property type="project" value="UniProtKB-UniRule"/>
</dbReference>
<dbReference type="InParanoid" id="A0A151Z9E3"/>
<feature type="repeat" description="WD" evidence="9">
    <location>
        <begin position="50"/>
        <end position="81"/>
    </location>
</feature>
<dbReference type="AlphaFoldDB" id="A0A151Z9E3"/>
<dbReference type="FunFam" id="2.130.10.10:FF:001331">
    <property type="entry name" value="Actin-related protein 2/3 complex subunit"/>
    <property type="match status" value="1"/>
</dbReference>
<evidence type="ECO:0000256" key="5">
    <source>
        <dbReference type="ARBA" id="ARBA00022737"/>
    </source>
</evidence>
<feature type="repeat" description="WD" evidence="9">
    <location>
        <begin position="139"/>
        <end position="171"/>
    </location>
</feature>
<evidence type="ECO:0000256" key="7">
    <source>
        <dbReference type="ARBA" id="ARBA00023212"/>
    </source>
</evidence>
<comment type="similarity">
    <text evidence="2 8">Belongs to the WD repeat ARPC1 family.</text>
</comment>
<keyword evidence="6 8" id="KW-0009">Actin-binding</keyword>
<dbReference type="STRING" id="361077.A0A151Z9E3"/>
<dbReference type="InterPro" id="IPR017383">
    <property type="entry name" value="ARPC1"/>
</dbReference>
<dbReference type="OMA" id="YVWEPSP"/>
<dbReference type="EMBL" id="LODT01000037">
    <property type="protein sequence ID" value="KYQ90570.1"/>
    <property type="molecule type" value="Genomic_DNA"/>
</dbReference>
<dbReference type="PROSITE" id="PS50294">
    <property type="entry name" value="WD_REPEATS_REGION"/>
    <property type="match status" value="2"/>
</dbReference>
<keyword evidence="11" id="KW-1185">Reference proteome</keyword>
<evidence type="ECO:0000313" key="11">
    <source>
        <dbReference type="Proteomes" id="UP000076078"/>
    </source>
</evidence>
<comment type="function">
    <text evidence="8">Functions as component of the Arp2/3 complex which is involved in regulation of actin polymerization and together with an activating nucleation-promoting factor (NPF) mediates the formation of branched actin networks.</text>
</comment>
<evidence type="ECO:0000256" key="4">
    <source>
        <dbReference type="ARBA" id="ARBA00022574"/>
    </source>
</evidence>
<dbReference type="GO" id="GO:0051015">
    <property type="term" value="F:actin filament binding"/>
    <property type="evidence" value="ECO:0007669"/>
    <property type="project" value="TreeGrafter"/>
</dbReference>
<dbReference type="Gene3D" id="2.130.10.10">
    <property type="entry name" value="YVTN repeat-like/Quinoprotein amine dehydrogenase"/>
    <property type="match status" value="1"/>
</dbReference>
<name>A0A151Z9E3_TIELA</name>
<comment type="caution">
    <text evidence="10">The sequence shown here is derived from an EMBL/GenBank/DDBJ whole genome shotgun (WGS) entry which is preliminary data.</text>
</comment>
<evidence type="ECO:0000256" key="1">
    <source>
        <dbReference type="ARBA" id="ARBA00004245"/>
    </source>
</evidence>
<dbReference type="PANTHER" id="PTHR10709:SF2">
    <property type="entry name" value="ACTIN-RELATED PROTEIN 2_3 COMPLEX SUBUNIT"/>
    <property type="match status" value="1"/>
</dbReference>
<comment type="subcellular location">
    <subcellularLocation>
        <location evidence="1">Cytoplasm</location>
        <location evidence="1">Cytoskeleton</location>
    </subcellularLocation>
</comment>
<dbReference type="InterPro" id="IPR036322">
    <property type="entry name" value="WD40_repeat_dom_sf"/>
</dbReference>
<dbReference type="InterPro" id="IPR001680">
    <property type="entry name" value="WD40_rpt"/>
</dbReference>
<dbReference type="InterPro" id="IPR015943">
    <property type="entry name" value="WD40/YVTN_repeat-like_dom_sf"/>
</dbReference>